<keyword evidence="2" id="KW-1185">Reference proteome</keyword>
<dbReference type="Proteomes" id="UP000299102">
    <property type="component" value="Unassembled WGS sequence"/>
</dbReference>
<protein>
    <submittedName>
        <fullName evidence="1">Uncharacterized protein</fullName>
    </submittedName>
</protein>
<organism evidence="1 2">
    <name type="scientific">Eumeta variegata</name>
    <name type="common">Bagworm moth</name>
    <name type="synonym">Eumeta japonica</name>
    <dbReference type="NCBI Taxonomy" id="151549"/>
    <lineage>
        <taxon>Eukaryota</taxon>
        <taxon>Metazoa</taxon>
        <taxon>Ecdysozoa</taxon>
        <taxon>Arthropoda</taxon>
        <taxon>Hexapoda</taxon>
        <taxon>Insecta</taxon>
        <taxon>Pterygota</taxon>
        <taxon>Neoptera</taxon>
        <taxon>Endopterygota</taxon>
        <taxon>Lepidoptera</taxon>
        <taxon>Glossata</taxon>
        <taxon>Ditrysia</taxon>
        <taxon>Tineoidea</taxon>
        <taxon>Psychidae</taxon>
        <taxon>Oiketicinae</taxon>
        <taxon>Eumeta</taxon>
    </lineage>
</organism>
<dbReference type="EMBL" id="BGZK01000130">
    <property type="protein sequence ID" value="GBP21565.1"/>
    <property type="molecule type" value="Genomic_DNA"/>
</dbReference>
<evidence type="ECO:0000313" key="1">
    <source>
        <dbReference type="EMBL" id="GBP21565.1"/>
    </source>
</evidence>
<reference evidence="1 2" key="1">
    <citation type="journal article" date="2019" name="Commun. Biol.">
        <title>The bagworm genome reveals a unique fibroin gene that provides high tensile strength.</title>
        <authorList>
            <person name="Kono N."/>
            <person name="Nakamura H."/>
            <person name="Ohtoshi R."/>
            <person name="Tomita M."/>
            <person name="Numata K."/>
            <person name="Arakawa K."/>
        </authorList>
    </citation>
    <scope>NUCLEOTIDE SEQUENCE [LARGE SCALE GENOMIC DNA]</scope>
</reference>
<sequence length="187" mass="20972">MVLPIRLQSSVCPAHPQQSPLDVWKCVRTNSSKRIDAFLREWPAICRIGPLSTPPASDTKASNALALLPAFKVKLETSSQHSTMDCVDDENGMSAYMELRIVSPAYMPLRTVTPTPCENSLDDNIQPLVQLDTVLSTPSQEDESLILEEEFENSKSETSMGRRVIDMTYFLNACKKYQHILRCLIVI</sequence>
<accession>A0A4C1U5D4</accession>
<dbReference type="OrthoDB" id="10526096at2759"/>
<evidence type="ECO:0000313" key="2">
    <source>
        <dbReference type="Proteomes" id="UP000299102"/>
    </source>
</evidence>
<proteinExistence type="predicted"/>
<comment type="caution">
    <text evidence="1">The sequence shown here is derived from an EMBL/GenBank/DDBJ whole genome shotgun (WGS) entry which is preliminary data.</text>
</comment>
<dbReference type="AlphaFoldDB" id="A0A4C1U5D4"/>
<name>A0A4C1U5D4_EUMVA</name>
<gene>
    <name evidence="1" type="ORF">EVAR_9750_1</name>
</gene>